<name>A0A5K7ZJX3_9BACT</name>
<evidence type="ECO:0000313" key="3">
    <source>
        <dbReference type="Proteomes" id="UP000425960"/>
    </source>
</evidence>
<keyword evidence="1" id="KW-0812">Transmembrane</keyword>
<sequence length="77" mass="8608">MAERNQEHQHYMEKTAINKEAIEKRTGQWLGTFVTGMAFGICALDMFRGYPDVAKVVGSTTVISLAGIFIIGRFIKI</sequence>
<dbReference type="EMBL" id="AP021876">
    <property type="protein sequence ID" value="BBO82462.1"/>
    <property type="molecule type" value="Genomic_DNA"/>
</dbReference>
<accession>A0A5K7ZJX3</accession>
<dbReference type="Proteomes" id="UP000425960">
    <property type="component" value="Chromosome"/>
</dbReference>
<evidence type="ECO:0000256" key="1">
    <source>
        <dbReference type="SAM" id="Phobius"/>
    </source>
</evidence>
<organism evidence="2 3">
    <name type="scientific">Desulfosarcina ovata subsp. sediminis</name>
    <dbReference type="NCBI Taxonomy" id="885957"/>
    <lineage>
        <taxon>Bacteria</taxon>
        <taxon>Pseudomonadati</taxon>
        <taxon>Thermodesulfobacteriota</taxon>
        <taxon>Desulfobacteria</taxon>
        <taxon>Desulfobacterales</taxon>
        <taxon>Desulfosarcinaceae</taxon>
        <taxon>Desulfosarcina</taxon>
    </lineage>
</organism>
<feature type="transmembrane region" description="Helical" evidence="1">
    <location>
        <begin position="56"/>
        <end position="75"/>
    </location>
</feature>
<dbReference type="KEGG" id="dov:DSCO28_30280"/>
<gene>
    <name evidence="2" type="ORF">DSCO28_30280</name>
</gene>
<feature type="transmembrane region" description="Helical" evidence="1">
    <location>
        <begin position="29"/>
        <end position="50"/>
    </location>
</feature>
<reference evidence="2 3" key="1">
    <citation type="submission" date="2019-11" db="EMBL/GenBank/DDBJ databases">
        <title>Comparative genomics of hydrocarbon-degrading Desulfosarcina strains.</title>
        <authorList>
            <person name="Watanabe M."/>
            <person name="Kojima H."/>
            <person name="Fukui M."/>
        </authorList>
    </citation>
    <scope>NUCLEOTIDE SEQUENCE [LARGE SCALE GENOMIC DNA]</scope>
    <source>
        <strain evidence="2 3">28bB2T</strain>
    </source>
</reference>
<dbReference type="AlphaFoldDB" id="A0A5K7ZJX3"/>
<keyword evidence="1" id="KW-1133">Transmembrane helix</keyword>
<protein>
    <submittedName>
        <fullName evidence="2">Uncharacterized protein</fullName>
    </submittedName>
</protein>
<evidence type="ECO:0000313" key="2">
    <source>
        <dbReference type="EMBL" id="BBO82462.1"/>
    </source>
</evidence>
<proteinExistence type="predicted"/>
<keyword evidence="1" id="KW-0472">Membrane</keyword>